<dbReference type="AlphaFoldDB" id="A0A4Z2JC59"/>
<gene>
    <name evidence="1" type="ORF">EYF80_002318</name>
</gene>
<evidence type="ECO:0000313" key="1">
    <source>
        <dbReference type="EMBL" id="TNN87601.1"/>
    </source>
</evidence>
<organism evidence="1 2">
    <name type="scientific">Liparis tanakae</name>
    <name type="common">Tanaka's snailfish</name>
    <dbReference type="NCBI Taxonomy" id="230148"/>
    <lineage>
        <taxon>Eukaryota</taxon>
        <taxon>Metazoa</taxon>
        <taxon>Chordata</taxon>
        <taxon>Craniata</taxon>
        <taxon>Vertebrata</taxon>
        <taxon>Euteleostomi</taxon>
        <taxon>Actinopterygii</taxon>
        <taxon>Neopterygii</taxon>
        <taxon>Teleostei</taxon>
        <taxon>Neoteleostei</taxon>
        <taxon>Acanthomorphata</taxon>
        <taxon>Eupercaria</taxon>
        <taxon>Perciformes</taxon>
        <taxon>Cottioidei</taxon>
        <taxon>Cottales</taxon>
        <taxon>Liparidae</taxon>
        <taxon>Liparis</taxon>
    </lineage>
</organism>
<keyword evidence="2" id="KW-1185">Reference proteome</keyword>
<sequence length="175" mass="19229">MSTFGFNTLSVLPVLSKQMPSSTQSSVEKSLLIWSLWQLPSFSAPLCSCISMRSQEHRGYEQMRHTVPLTLHPTPSSLLMRFFMGNGSDPLPASALLLGVQREVVCSLQRTDRRCADGDPPSISAIMRKSVRLPEISTTLSDAANGNFSLRTVAMRVSPSVREHSHLRTGPVTTT</sequence>
<evidence type="ECO:0000313" key="2">
    <source>
        <dbReference type="Proteomes" id="UP000314294"/>
    </source>
</evidence>
<name>A0A4Z2JC59_9TELE</name>
<dbReference type="Proteomes" id="UP000314294">
    <property type="component" value="Unassembled WGS sequence"/>
</dbReference>
<reference evidence="1 2" key="1">
    <citation type="submission" date="2019-03" db="EMBL/GenBank/DDBJ databases">
        <title>First draft genome of Liparis tanakae, snailfish: a comprehensive survey of snailfish specific genes.</title>
        <authorList>
            <person name="Kim W."/>
            <person name="Song I."/>
            <person name="Jeong J.-H."/>
            <person name="Kim D."/>
            <person name="Kim S."/>
            <person name="Ryu S."/>
            <person name="Song J.Y."/>
            <person name="Lee S.K."/>
        </authorList>
    </citation>
    <scope>NUCLEOTIDE SEQUENCE [LARGE SCALE GENOMIC DNA]</scope>
    <source>
        <tissue evidence="1">Muscle</tissue>
    </source>
</reference>
<protein>
    <submittedName>
        <fullName evidence="1">Uncharacterized protein</fullName>
    </submittedName>
</protein>
<comment type="caution">
    <text evidence="1">The sequence shown here is derived from an EMBL/GenBank/DDBJ whole genome shotgun (WGS) entry which is preliminary data.</text>
</comment>
<accession>A0A4Z2JC59</accession>
<dbReference type="EMBL" id="SRLO01000010">
    <property type="protein sequence ID" value="TNN87601.1"/>
    <property type="molecule type" value="Genomic_DNA"/>
</dbReference>
<proteinExistence type="predicted"/>